<sequence>MDYLNNKWSTDFLFEEIENDRSVHYDHASPEEHKNTAMLNNDLHQAQIYGGWGPPWPSLSRAELHATQALPEAEIRAYDHTTHATAPRNQSASAAHAVPAQLEETLSYTTSAVHSINKPSDTEVICSVHCQTGTDRMKFHCLASGCHGSYGRWADFTRHYKGTHAVNKNAFWCPENECRRNKANGSHPFPRKDKLEDHLRQAHPGRV</sequence>
<keyword evidence="2" id="KW-1185">Reference proteome</keyword>
<comment type="caution">
    <text evidence="1">The sequence shown here is derived from an EMBL/GenBank/DDBJ whole genome shotgun (WGS) entry which is preliminary data.</text>
</comment>
<gene>
    <name evidence="1" type="ORF">OPT61_g9918</name>
</gene>
<reference evidence="1" key="1">
    <citation type="submission" date="2022-11" db="EMBL/GenBank/DDBJ databases">
        <title>Genome Sequence of Boeremia exigua.</title>
        <authorList>
            <person name="Buettner E."/>
        </authorList>
    </citation>
    <scope>NUCLEOTIDE SEQUENCE</scope>
    <source>
        <strain evidence="1">CU02</strain>
    </source>
</reference>
<dbReference type="EMBL" id="JAPHNI010001342">
    <property type="protein sequence ID" value="KAJ8105872.1"/>
    <property type="molecule type" value="Genomic_DNA"/>
</dbReference>
<protein>
    <submittedName>
        <fullName evidence="1">Uncharacterized protein</fullName>
    </submittedName>
</protein>
<accession>A0ACC2HS29</accession>
<proteinExistence type="predicted"/>
<dbReference type="Proteomes" id="UP001153331">
    <property type="component" value="Unassembled WGS sequence"/>
</dbReference>
<evidence type="ECO:0000313" key="1">
    <source>
        <dbReference type="EMBL" id="KAJ8105872.1"/>
    </source>
</evidence>
<evidence type="ECO:0000313" key="2">
    <source>
        <dbReference type="Proteomes" id="UP001153331"/>
    </source>
</evidence>
<organism evidence="1 2">
    <name type="scientific">Boeremia exigua</name>
    <dbReference type="NCBI Taxonomy" id="749465"/>
    <lineage>
        <taxon>Eukaryota</taxon>
        <taxon>Fungi</taxon>
        <taxon>Dikarya</taxon>
        <taxon>Ascomycota</taxon>
        <taxon>Pezizomycotina</taxon>
        <taxon>Dothideomycetes</taxon>
        <taxon>Pleosporomycetidae</taxon>
        <taxon>Pleosporales</taxon>
        <taxon>Pleosporineae</taxon>
        <taxon>Didymellaceae</taxon>
        <taxon>Boeremia</taxon>
    </lineage>
</organism>
<name>A0ACC2HS29_9PLEO</name>